<sequence length="233" mass="24845">MRKWIVVATLSGFCSMFAHMIKSSNNFELSNKSTKLAVVEKYAETADATSTGRTSGVLESLGKRLDCRAAAFSRTENRLVCGANAFWPTLLVTSLRTDWKKDSGAQSPMKVSFPWASHSNRASRGTSVSSSATDDSCGWCSADADAEDGESSRSGRQSFPTAGDEGAVDDTAFPATEDTRLSAAIEAGVCVGVGDRTDEPPLFDRSRDSRTDGGGDLGSFCWFCDSLLLLCGE</sequence>
<name>A0A9P8QWJ8_9HYPO</name>
<accession>A0A9P8QWJ8</accession>
<dbReference type="Proteomes" id="UP000827724">
    <property type="component" value="Unassembled WGS sequence"/>
</dbReference>
<feature type="region of interest" description="Disordered" evidence="1">
    <location>
        <begin position="103"/>
        <end position="170"/>
    </location>
</feature>
<comment type="caution">
    <text evidence="2">The sequence shown here is derived from an EMBL/GenBank/DDBJ whole genome shotgun (WGS) entry which is preliminary data.</text>
</comment>
<protein>
    <submittedName>
        <fullName evidence="2">Uncharacterized protein</fullName>
    </submittedName>
</protein>
<feature type="compositionally biased region" description="Polar residues" evidence="1">
    <location>
        <begin position="117"/>
        <end position="134"/>
    </location>
</feature>
<reference evidence="2" key="1">
    <citation type="submission" date="2021-08" db="EMBL/GenBank/DDBJ databases">
        <title>Chromosome-Level Trichoderma cornu-damae using Hi-C Data.</title>
        <authorList>
            <person name="Kim C.S."/>
        </authorList>
    </citation>
    <scope>NUCLEOTIDE SEQUENCE</scope>
    <source>
        <strain evidence="2">KA19-0412C</strain>
    </source>
</reference>
<evidence type="ECO:0000256" key="1">
    <source>
        <dbReference type="SAM" id="MobiDB-lite"/>
    </source>
</evidence>
<evidence type="ECO:0000313" key="2">
    <source>
        <dbReference type="EMBL" id="KAH6609992.1"/>
    </source>
</evidence>
<keyword evidence="3" id="KW-1185">Reference proteome</keyword>
<dbReference type="EMBL" id="JAIWOZ010000001">
    <property type="protein sequence ID" value="KAH6609992.1"/>
    <property type="molecule type" value="Genomic_DNA"/>
</dbReference>
<dbReference type="AlphaFoldDB" id="A0A9P8QWJ8"/>
<evidence type="ECO:0000313" key="3">
    <source>
        <dbReference type="Proteomes" id="UP000827724"/>
    </source>
</evidence>
<gene>
    <name evidence="2" type="ORF">Trco_000012</name>
</gene>
<organism evidence="2 3">
    <name type="scientific">Trichoderma cornu-damae</name>
    <dbReference type="NCBI Taxonomy" id="654480"/>
    <lineage>
        <taxon>Eukaryota</taxon>
        <taxon>Fungi</taxon>
        <taxon>Dikarya</taxon>
        <taxon>Ascomycota</taxon>
        <taxon>Pezizomycotina</taxon>
        <taxon>Sordariomycetes</taxon>
        <taxon>Hypocreomycetidae</taxon>
        <taxon>Hypocreales</taxon>
        <taxon>Hypocreaceae</taxon>
        <taxon>Trichoderma</taxon>
    </lineage>
</organism>
<proteinExistence type="predicted"/>